<gene>
    <name evidence="1" type="ORF">EVOR1521_LOCUS27907</name>
</gene>
<proteinExistence type="predicted"/>
<dbReference type="Proteomes" id="UP001178507">
    <property type="component" value="Unassembled WGS sequence"/>
</dbReference>
<keyword evidence="2" id="KW-1185">Reference proteome</keyword>
<sequence>MSEWSSLAPSMFCGDGQYVGDGGAALERLWAGLRWREIRNCPGRYTTPDKEARELNPSQLLRKLGLDQLEPLMLRLPGKDPILMVRLVGGGGLLSYLKGGSLFVHTFNTESGLIRKVDALQWPDSELRRLLEPESRSCAEAFRGCLAVLPFLLDSEK</sequence>
<dbReference type="AlphaFoldDB" id="A0AA36JHK5"/>
<evidence type="ECO:0000313" key="2">
    <source>
        <dbReference type="Proteomes" id="UP001178507"/>
    </source>
</evidence>
<organism evidence="1 2">
    <name type="scientific">Effrenium voratum</name>
    <dbReference type="NCBI Taxonomy" id="2562239"/>
    <lineage>
        <taxon>Eukaryota</taxon>
        <taxon>Sar</taxon>
        <taxon>Alveolata</taxon>
        <taxon>Dinophyceae</taxon>
        <taxon>Suessiales</taxon>
        <taxon>Symbiodiniaceae</taxon>
        <taxon>Effrenium</taxon>
    </lineage>
</organism>
<comment type="caution">
    <text evidence="1">The sequence shown here is derived from an EMBL/GenBank/DDBJ whole genome shotgun (WGS) entry which is preliminary data.</text>
</comment>
<name>A0AA36JHK5_9DINO</name>
<protein>
    <submittedName>
        <fullName evidence="1">Uncharacterized protein</fullName>
    </submittedName>
</protein>
<reference evidence="1" key="1">
    <citation type="submission" date="2023-08" db="EMBL/GenBank/DDBJ databases">
        <authorList>
            <person name="Chen Y."/>
            <person name="Shah S."/>
            <person name="Dougan E. K."/>
            <person name="Thang M."/>
            <person name="Chan C."/>
        </authorList>
    </citation>
    <scope>NUCLEOTIDE SEQUENCE</scope>
</reference>
<dbReference type="EMBL" id="CAUJNA010003602">
    <property type="protein sequence ID" value="CAJ1405777.1"/>
    <property type="molecule type" value="Genomic_DNA"/>
</dbReference>
<evidence type="ECO:0000313" key="1">
    <source>
        <dbReference type="EMBL" id="CAJ1405777.1"/>
    </source>
</evidence>
<accession>A0AA36JHK5</accession>